<evidence type="ECO:0000313" key="1">
    <source>
        <dbReference type="EMBL" id="KAL2065006.1"/>
    </source>
</evidence>
<gene>
    <name evidence="1" type="ORF">VTL71DRAFT_4146</name>
</gene>
<accession>A0ABR4C505</accession>
<keyword evidence="2" id="KW-1185">Reference proteome</keyword>
<protein>
    <submittedName>
        <fullName evidence="1">Uncharacterized protein</fullName>
    </submittedName>
</protein>
<evidence type="ECO:0000313" key="2">
    <source>
        <dbReference type="Proteomes" id="UP001595075"/>
    </source>
</evidence>
<comment type="caution">
    <text evidence="1">The sequence shown here is derived from an EMBL/GenBank/DDBJ whole genome shotgun (WGS) entry which is preliminary data.</text>
</comment>
<name>A0ABR4C505_9HELO</name>
<proteinExistence type="predicted"/>
<sequence length="75" mass="8035">MVVGMAWHGLYGLHGWQAVAGSLLQVVRQRSLSLFRGILALLCSALSSYASGHSDISVASHFPSPENISTYPTSF</sequence>
<reference evidence="1 2" key="1">
    <citation type="journal article" date="2024" name="Commun. Biol.">
        <title>Comparative genomic analysis of thermophilic fungi reveals convergent evolutionary adaptations and gene losses.</title>
        <authorList>
            <person name="Steindorff A.S."/>
            <person name="Aguilar-Pontes M.V."/>
            <person name="Robinson A.J."/>
            <person name="Andreopoulos B."/>
            <person name="LaButti K."/>
            <person name="Kuo A."/>
            <person name="Mondo S."/>
            <person name="Riley R."/>
            <person name="Otillar R."/>
            <person name="Haridas S."/>
            <person name="Lipzen A."/>
            <person name="Grimwood J."/>
            <person name="Schmutz J."/>
            <person name="Clum A."/>
            <person name="Reid I.D."/>
            <person name="Moisan M.C."/>
            <person name="Butler G."/>
            <person name="Nguyen T.T.M."/>
            <person name="Dewar K."/>
            <person name="Conant G."/>
            <person name="Drula E."/>
            <person name="Henrissat B."/>
            <person name="Hansel C."/>
            <person name="Singer S."/>
            <person name="Hutchinson M.I."/>
            <person name="de Vries R.P."/>
            <person name="Natvig D.O."/>
            <person name="Powell A.J."/>
            <person name="Tsang A."/>
            <person name="Grigoriev I.V."/>
        </authorList>
    </citation>
    <scope>NUCLEOTIDE SEQUENCE [LARGE SCALE GENOMIC DNA]</scope>
    <source>
        <strain evidence="1 2">CBS 494.80</strain>
    </source>
</reference>
<organism evidence="1 2">
    <name type="scientific">Oculimacula yallundae</name>
    <dbReference type="NCBI Taxonomy" id="86028"/>
    <lineage>
        <taxon>Eukaryota</taxon>
        <taxon>Fungi</taxon>
        <taxon>Dikarya</taxon>
        <taxon>Ascomycota</taxon>
        <taxon>Pezizomycotina</taxon>
        <taxon>Leotiomycetes</taxon>
        <taxon>Helotiales</taxon>
        <taxon>Ploettnerulaceae</taxon>
        <taxon>Oculimacula</taxon>
    </lineage>
</organism>
<dbReference type="Proteomes" id="UP001595075">
    <property type="component" value="Unassembled WGS sequence"/>
</dbReference>
<dbReference type="EMBL" id="JAZHXI010000013">
    <property type="protein sequence ID" value="KAL2065006.1"/>
    <property type="molecule type" value="Genomic_DNA"/>
</dbReference>